<evidence type="ECO:0000313" key="2">
    <source>
        <dbReference type="EMBL" id="GAA5143336.1"/>
    </source>
</evidence>
<feature type="compositionally biased region" description="Basic residues" evidence="1">
    <location>
        <begin position="392"/>
        <end position="410"/>
    </location>
</feature>
<evidence type="ECO:0000313" key="3">
    <source>
        <dbReference type="Proteomes" id="UP001500221"/>
    </source>
</evidence>
<dbReference type="EMBL" id="BAABKG010000001">
    <property type="protein sequence ID" value="GAA5143336.1"/>
    <property type="molecule type" value="Genomic_DNA"/>
</dbReference>
<name>A0ABP9PAE3_9ACTN</name>
<keyword evidence="3" id="KW-1185">Reference proteome</keyword>
<sequence>MAQRLGLTDSEHRRYLAHLFGNHDFEIEVEVLSTEGKVLAGVRETLLDGQVNIQPRDNAIRRTASLTFHDPDRRLGLDTRSPYATSLFLDRMVRVQHTVVVPGVGRVTATPFVGPVITVTRDGETLTVECHDKAAFAVRGRPPIRVKGGTNCVDAIRRIMAATGENRFRLPEKNDRRTPKSKPFNVGWSDEASPWTVANKIAALTGMRLDYSCDGYLTLRPLPSKPALALNEKRLTANPTVAYDATNVVNAVRVQGTIRPKKKPKKPAKDEKDKKVKVEKVAVSAIAKKRHPLSPDNLGRNGAPRYLPKFIDGDQYRRQADAADLAKRELRQGLNLASSTTTATCVPVFHLDNDDVISVATDTTTARLRLGEGSIPLGIGGDMTIGYQRAVSFRRTKPKPRRRGRGRNRG</sequence>
<comment type="caution">
    <text evidence="2">The sequence shown here is derived from an EMBL/GenBank/DDBJ whole genome shotgun (WGS) entry which is preliminary data.</text>
</comment>
<accession>A0ABP9PAE3</accession>
<protein>
    <submittedName>
        <fullName evidence="2">Uncharacterized protein</fullName>
    </submittedName>
</protein>
<dbReference type="Proteomes" id="UP001500221">
    <property type="component" value="Unassembled WGS sequence"/>
</dbReference>
<organism evidence="2 3">
    <name type="scientific">Nocardioides marinquilinus</name>
    <dbReference type="NCBI Taxonomy" id="1210400"/>
    <lineage>
        <taxon>Bacteria</taxon>
        <taxon>Bacillati</taxon>
        <taxon>Actinomycetota</taxon>
        <taxon>Actinomycetes</taxon>
        <taxon>Propionibacteriales</taxon>
        <taxon>Nocardioidaceae</taxon>
        <taxon>Nocardioides</taxon>
    </lineage>
</organism>
<reference evidence="3" key="1">
    <citation type="journal article" date="2019" name="Int. J. Syst. Evol. Microbiol.">
        <title>The Global Catalogue of Microorganisms (GCM) 10K type strain sequencing project: providing services to taxonomists for standard genome sequencing and annotation.</title>
        <authorList>
            <consortium name="The Broad Institute Genomics Platform"/>
            <consortium name="The Broad Institute Genome Sequencing Center for Infectious Disease"/>
            <person name="Wu L."/>
            <person name="Ma J."/>
        </authorList>
    </citation>
    <scope>NUCLEOTIDE SEQUENCE [LARGE SCALE GENOMIC DNA]</scope>
    <source>
        <strain evidence="3">JCM 18459</strain>
    </source>
</reference>
<proteinExistence type="predicted"/>
<evidence type="ECO:0000256" key="1">
    <source>
        <dbReference type="SAM" id="MobiDB-lite"/>
    </source>
</evidence>
<feature type="region of interest" description="Disordered" evidence="1">
    <location>
        <begin position="390"/>
        <end position="410"/>
    </location>
</feature>
<dbReference type="RefSeq" id="WP_345454871.1">
    <property type="nucleotide sequence ID" value="NZ_BAABKG010000001.1"/>
</dbReference>
<gene>
    <name evidence="2" type="ORF">GCM10023340_08570</name>
</gene>